<dbReference type="RefSeq" id="WP_071717705.1">
    <property type="nucleotide sequence ID" value="NZ_CBCSHB010000009.1"/>
</dbReference>
<dbReference type="Proteomes" id="UP000182788">
    <property type="component" value="Unassembled WGS sequence"/>
</dbReference>
<evidence type="ECO:0000313" key="1">
    <source>
        <dbReference type="EMBL" id="OJD82105.1"/>
    </source>
</evidence>
<dbReference type="AlphaFoldDB" id="A0A1J9UVW1"/>
<dbReference type="EMBL" id="MAOI01000020">
    <property type="protein sequence ID" value="OJD82105.1"/>
    <property type="molecule type" value="Genomic_DNA"/>
</dbReference>
<protein>
    <submittedName>
        <fullName evidence="1">DUF1433 domain-containing protein</fullName>
    </submittedName>
</protein>
<comment type="caution">
    <text evidence="1">The sequence shown here is derived from an EMBL/GenBank/DDBJ whole genome shotgun (WGS) entry which is preliminary data.</text>
</comment>
<evidence type="ECO:0000313" key="2">
    <source>
        <dbReference type="Proteomes" id="UP000182788"/>
    </source>
</evidence>
<dbReference type="GeneID" id="87590415"/>
<reference evidence="1 2" key="1">
    <citation type="submission" date="2016-06" db="EMBL/GenBank/DDBJ databases">
        <title>First insights into the genetic diversity and population structure of in the Bacillus cereus group bacteria from diverse marine environments.</title>
        <authorList>
            <person name="Liu Y."/>
            <person name="Lai Q."/>
            <person name="Shao Z."/>
        </authorList>
    </citation>
    <scope>NUCLEOTIDE SEQUENCE [LARGE SCALE GENOMIC DNA]</scope>
    <source>
        <strain evidence="1 2">NH24A2</strain>
    </source>
</reference>
<organism evidence="1 2">
    <name type="scientific">Bacillus paramycoides</name>
    <dbReference type="NCBI Taxonomy" id="2026194"/>
    <lineage>
        <taxon>Bacteria</taxon>
        <taxon>Bacillati</taxon>
        <taxon>Bacillota</taxon>
        <taxon>Bacilli</taxon>
        <taxon>Bacillales</taxon>
        <taxon>Bacillaceae</taxon>
        <taxon>Bacillus</taxon>
        <taxon>Bacillus cereus group</taxon>
    </lineage>
</organism>
<name>A0A1J9UVW1_9BACI</name>
<sequence length="109" mass="12667">MEIKKKNIGIFLFSALIFTILVGCNVENNKEEEIITKAKEETIKYFKEKENVDVTITKHKFTPNDLQTIFISGYVTDDKNKEFSVAVEYANNYYISTISTTKNFELKHD</sequence>
<accession>A0A1J9UVW1</accession>
<gene>
    <name evidence="1" type="ORF">BAU28_22365</name>
</gene>
<proteinExistence type="predicted"/>
<dbReference type="PROSITE" id="PS51257">
    <property type="entry name" value="PROKAR_LIPOPROTEIN"/>
    <property type="match status" value="1"/>
</dbReference>